<dbReference type="CTD" id="571792"/>
<evidence type="ECO:0000256" key="1">
    <source>
        <dbReference type="ARBA" id="ARBA00004236"/>
    </source>
</evidence>
<evidence type="ECO:0000256" key="14">
    <source>
        <dbReference type="SAM" id="SignalP"/>
    </source>
</evidence>
<evidence type="ECO:0000256" key="10">
    <source>
        <dbReference type="ARBA" id="ARBA00023136"/>
    </source>
</evidence>
<evidence type="ECO:0000256" key="9">
    <source>
        <dbReference type="ARBA" id="ARBA00022889"/>
    </source>
</evidence>
<feature type="domain" description="Cadherin" evidence="15">
    <location>
        <begin position="259"/>
        <end position="378"/>
    </location>
</feature>
<keyword evidence="6 14" id="KW-0732">Signal</keyword>
<dbReference type="GO" id="GO:0060027">
    <property type="term" value="P:convergent extension involved in gastrulation"/>
    <property type="evidence" value="ECO:0007669"/>
    <property type="project" value="UniProtKB-ARBA"/>
</dbReference>
<keyword evidence="11" id="KW-0325">Glycoprotein</keyword>
<dbReference type="FunFam" id="2.60.40.60:FF:000095">
    <property type="entry name" value="Cadherin 13"/>
    <property type="match status" value="1"/>
</dbReference>
<name>A0A6P7MVY6_BETSP</name>
<dbReference type="PANTHER" id="PTHR24027:SF78">
    <property type="entry name" value="CADHERIN-LIKE PROTEIN 26"/>
    <property type="match status" value="1"/>
</dbReference>
<evidence type="ECO:0000256" key="8">
    <source>
        <dbReference type="ARBA" id="ARBA00022837"/>
    </source>
</evidence>
<keyword evidence="9" id="KW-0130">Cell adhesion</keyword>
<feature type="domain" description="Cadherin" evidence="15">
    <location>
        <begin position="148"/>
        <end position="258"/>
    </location>
</feature>
<dbReference type="GO" id="GO:0055113">
    <property type="term" value="P:epiboly involved in gastrulation with mouth forming second"/>
    <property type="evidence" value="ECO:0007669"/>
    <property type="project" value="UniProtKB-ARBA"/>
</dbReference>
<dbReference type="FunFam" id="2.60.40.60:FF:000019">
    <property type="entry name" value="Cadherin 2"/>
    <property type="match status" value="1"/>
</dbReference>
<dbReference type="FunFam" id="2.60.40.60:FF:000011">
    <property type="entry name" value="Cadherin 1"/>
    <property type="match status" value="1"/>
</dbReference>
<dbReference type="Proteomes" id="UP000515150">
    <property type="component" value="Chromosome 7"/>
</dbReference>
<feature type="domain" description="Cadherin" evidence="15">
    <location>
        <begin position="389"/>
        <end position="486"/>
    </location>
</feature>
<evidence type="ECO:0000256" key="11">
    <source>
        <dbReference type="ARBA" id="ARBA00023180"/>
    </source>
</evidence>
<keyword evidence="16" id="KW-1185">Reference proteome</keyword>
<evidence type="ECO:0000256" key="4">
    <source>
        <dbReference type="ARBA" id="ARBA00022490"/>
    </source>
</evidence>
<dbReference type="AlphaFoldDB" id="A0A6P7MVY6"/>
<dbReference type="GO" id="GO:0034332">
    <property type="term" value="P:adherens junction organization"/>
    <property type="evidence" value="ECO:0007669"/>
    <property type="project" value="TreeGrafter"/>
</dbReference>
<evidence type="ECO:0000313" key="16">
    <source>
        <dbReference type="Proteomes" id="UP000515150"/>
    </source>
</evidence>
<dbReference type="InParanoid" id="A0A6P7MVY6"/>
<evidence type="ECO:0000259" key="15">
    <source>
        <dbReference type="PROSITE" id="PS50268"/>
    </source>
</evidence>
<organism evidence="16 17">
    <name type="scientific">Betta splendens</name>
    <name type="common">Siamese fighting fish</name>
    <dbReference type="NCBI Taxonomy" id="158456"/>
    <lineage>
        <taxon>Eukaryota</taxon>
        <taxon>Metazoa</taxon>
        <taxon>Chordata</taxon>
        <taxon>Craniata</taxon>
        <taxon>Vertebrata</taxon>
        <taxon>Euteleostomi</taxon>
        <taxon>Actinopterygii</taxon>
        <taxon>Neopterygii</taxon>
        <taxon>Teleostei</taxon>
        <taxon>Neoteleostei</taxon>
        <taxon>Acanthomorphata</taxon>
        <taxon>Anabantaria</taxon>
        <taxon>Anabantiformes</taxon>
        <taxon>Anabantoidei</taxon>
        <taxon>Osphronemidae</taxon>
        <taxon>Betta</taxon>
    </lineage>
</organism>
<keyword evidence="7" id="KW-0677">Repeat</keyword>
<dbReference type="GO" id="GO:0005509">
    <property type="term" value="F:calcium ion binding"/>
    <property type="evidence" value="ECO:0007669"/>
    <property type="project" value="UniProtKB-UniRule"/>
</dbReference>
<dbReference type="FunFam" id="2.60.40.60:FF:000031">
    <property type="entry name" value="Cadherin 3"/>
    <property type="match status" value="1"/>
</dbReference>
<dbReference type="KEGG" id="bspl:114858274"/>
<dbReference type="CDD" id="cd11304">
    <property type="entry name" value="Cadherin_repeat"/>
    <property type="match status" value="4"/>
</dbReference>
<dbReference type="PRINTS" id="PR00205">
    <property type="entry name" value="CADHERIN"/>
</dbReference>
<dbReference type="GO" id="GO:0007156">
    <property type="term" value="P:homophilic cell adhesion via plasma membrane adhesion molecules"/>
    <property type="evidence" value="ECO:0007669"/>
    <property type="project" value="InterPro"/>
</dbReference>
<dbReference type="GO" id="GO:0016342">
    <property type="term" value="C:catenin complex"/>
    <property type="evidence" value="ECO:0007669"/>
    <property type="project" value="TreeGrafter"/>
</dbReference>
<dbReference type="GO" id="GO:0005737">
    <property type="term" value="C:cytoplasm"/>
    <property type="evidence" value="ECO:0007669"/>
    <property type="project" value="UniProtKB-SubCell"/>
</dbReference>
<gene>
    <name evidence="17" type="primary">cdh26.1</name>
</gene>
<feature type="domain" description="Cadherin" evidence="15">
    <location>
        <begin position="495"/>
        <end position="593"/>
    </location>
</feature>
<keyword evidence="10 13" id="KW-0472">Membrane</keyword>
<proteinExistence type="predicted"/>
<dbReference type="GeneID" id="114858274"/>
<evidence type="ECO:0000313" key="17">
    <source>
        <dbReference type="RefSeq" id="XP_029011132.1"/>
    </source>
</evidence>
<dbReference type="SUPFAM" id="SSF49313">
    <property type="entry name" value="Cadherin-like"/>
    <property type="match status" value="5"/>
</dbReference>
<protein>
    <submittedName>
        <fullName evidence="17">Cadherin-like protein 26</fullName>
    </submittedName>
</protein>
<dbReference type="GO" id="GO:0007043">
    <property type="term" value="P:cell-cell junction assembly"/>
    <property type="evidence" value="ECO:0007669"/>
    <property type="project" value="TreeGrafter"/>
</dbReference>
<evidence type="ECO:0000256" key="12">
    <source>
        <dbReference type="PROSITE-ProRule" id="PRU00043"/>
    </source>
</evidence>
<dbReference type="SMART" id="SM00112">
    <property type="entry name" value="CA"/>
    <property type="match status" value="4"/>
</dbReference>
<dbReference type="RefSeq" id="XP_029011132.1">
    <property type="nucleotide sequence ID" value="XM_029155299.3"/>
</dbReference>
<dbReference type="Pfam" id="PF00028">
    <property type="entry name" value="Cadherin"/>
    <property type="match status" value="2"/>
</dbReference>
<feature type="chain" id="PRO_5028220629" evidence="14">
    <location>
        <begin position="17"/>
        <end position="827"/>
    </location>
</feature>
<dbReference type="OrthoDB" id="9045962at2759"/>
<dbReference type="InterPro" id="IPR039808">
    <property type="entry name" value="Cadherin"/>
</dbReference>
<dbReference type="Gene3D" id="2.60.40.60">
    <property type="entry name" value="Cadherins"/>
    <property type="match status" value="5"/>
</dbReference>
<dbReference type="Gene3D" id="4.10.900.10">
    <property type="entry name" value="TCF3-CBD (Catenin binding domain)"/>
    <property type="match status" value="1"/>
</dbReference>
<dbReference type="PROSITE" id="PS50268">
    <property type="entry name" value="CADHERIN_2"/>
    <property type="match status" value="5"/>
</dbReference>
<dbReference type="InterPro" id="IPR015919">
    <property type="entry name" value="Cadherin-like_sf"/>
</dbReference>
<dbReference type="GO" id="GO:0045296">
    <property type="term" value="F:cadherin binding"/>
    <property type="evidence" value="ECO:0007669"/>
    <property type="project" value="TreeGrafter"/>
</dbReference>
<evidence type="ECO:0000256" key="5">
    <source>
        <dbReference type="ARBA" id="ARBA00022723"/>
    </source>
</evidence>
<dbReference type="GO" id="GO:0044331">
    <property type="term" value="P:cell-cell adhesion mediated by cadherin"/>
    <property type="evidence" value="ECO:0007669"/>
    <property type="project" value="TreeGrafter"/>
</dbReference>
<accession>A0A6P7MVY6</accession>
<dbReference type="GO" id="GO:0016477">
    <property type="term" value="P:cell migration"/>
    <property type="evidence" value="ECO:0007669"/>
    <property type="project" value="TreeGrafter"/>
</dbReference>
<dbReference type="InterPro" id="IPR027397">
    <property type="entry name" value="Catenin-bd_sf"/>
</dbReference>
<keyword evidence="8 12" id="KW-0106">Calcium</keyword>
<reference evidence="17" key="1">
    <citation type="submission" date="2025-08" db="UniProtKB">
        <authorList>
            <consortium name="RefSeq"/>
        </authorList>
    </citation>
    <scope>IDENTIFICATION</scope>
</reference>
<feature type="signal peptide" evidence="14">
    <location>
        <begin position="1"/>
        <end position="16"/>
    </location>
</feature>
<keyword evidence="3" id="KW-1003">Cell membrane</keyword>
<dbReference type="GO" id="GO:0005912">
    <property type="term" value="C:adherens junction"/>
    <property type="evidence" value="ECO:0007669"/>
    <property type="project" value="TreeGrafter"/>
</dbReference>
<evidence type="ECO:0000256" key="13">
    <source>
        <dbReference type="SAM" id="Phobius"/>
    </source>
</evidence>
<evidence type="ECO:0000256" key="3">
    <source>
        <dbReference type="ARBA" id="ARBA00022475"/>
    </source>
</evidence>
<dbReference type="GO" id="GO:0000902">
    <property type="term" value="P:cell morphogenesis"/>
    <property type="evidence" value="ECO:0007669"/>
    <property type="project" value="TreeGrafter"/>
</dbReference>
<sequence length="827" mass="91792">MRSVILLLLVAFAVLAEQHGGNKRLAKRELLLRSKRRWVLSTIELTEEDPGPYPKVISQMFNDKTGAVGENHKYTIGGMGVSEPPMGVFRINEATGVVEALQAIDREKYELFHIKFDILDRITNQKIDRELAFDIEIKDINDNPPKFLQPLINANVKENMPEGYLPVQLQAVDPDQKNTSNSKVTIKMVSQSPEEPKIGLKQLDSHMAQLTFGGCFNFDKIKKYKIIVMAHDHGTPVLSSSATINLHVLDSNTHPPMFKKKEYQAEVQESTTKNDLLRVAVEDKDTPNTASWRAKYFFIKGNEDGNYKIETDPETNEGVLSIIKGKDFERTTLTNVEIGVENEEALFVCKDGSPAEGSFKDSINVTVKVIDVNDPPQFEKEKVDIYRKEEEAPGKDLFVPNVKDVDSDVTKIRYVLLKDPADWVAVDKKTGKVTSTKRMDRESPFVDGNNVYQIIVGAIDNGEPPATGTCTVQIHLGDINDNVPKLTNSSLVMCGNKVNKVRVSARDADMHPFSGPFAFSLGNKDKFAAERWKLDPPYGEEAALVSLKPLPYGNYSVPLMIQDQQNVAGHDTVEMTVCDCGDGDICRSLNPRSVSPGPALIGLILASLLLFLLLLLLIKCYHGRGLASNSTMPDEGNQTLMKYNYEGGGASCMAEPILPTKAVDVTDSKMGAKTSQVQSTTRLETNTYSSAFSTMNNNMNTLGSQRYADTHKSRRGYSMNSTWGSSRMNTYMGAQGASSMYQRSSSLGPYNNIGDHIEKKMYNFDDRILEYAPQTYAHEGNGSGCHSLENIAASSQDNLQFLEHLGSKFNKLGGICHEAITQRQIQY</sequence>
<dbReference type="PROSITE" id="PS00232">
    <property type="entry name" value="CADHERIN_1"/>
    <property type="match status" value="2"/>
</dbReference>
<keyword evidence="4" id="KW-0963">Cytoplasm</keyword>
<comment type="subcellular location">
    <subcellularLocation>
        <location evidence="1">Cell membrane</location>
    </subcellularLocation>
    <subcellularLocation>
        <location evidence="2">Cytoplasm</location>
    </subcellularLocation>
</comment>
<feature type="transmembrane region" description="Helical" evidence="13">
    <location>
        <begin position="599"/>
        <end position="618"/>
    </location>
</feature>
<keyword evidence="5" id="KW-0479">Metal-binding</keyword>
<dbReference type="InterPro" id="IPR020894">
    <property type="entry name" value="Cadherin_CS"/>
</dbReference>
<evidence type="ECO:0000256" key="7">
    <source>
        <dbReference type="ARBA" id="ARBA00022737"/>
    </source>
</evidence>
<dbReference type="PANTHER" id="PTHR24027">
    <property type="entry name" value="CADHERIN-23"/>
    <property type="match status" value="1"/>
</dbReference>
<keyword evidence="13" id="KW-1133">Transmembrane helix</keyword>
<evidence type="ECO:0000256" key="6">
    <source>
        <dbReference type="ARBA" id="ARBA00022729"/>
    </source>
</evidence>
<dbReference type="GO" id="GO:0008013">
    <property type="term" value="F:beta-catenin binding"/>
    <property type="evidence" value="ECO:0007669"/>
    <property type="project" value="TreeGrafter"/>
</dbReference>
<feature type="domain" description="Cadherin" evidence="15">
    <location>
        <begin position="63"/>
        <end position="147"/>
    </location>
</feature>
<evidence type="ECO:0000256" key="2">
    <source>
        <dbReference type="ARBA" id="ARBA00004496"/>
    </source>
</evidence>
<dbReference type="InterPro" id="IPR002126">
    <property type="entry name" value="Cadherin-like_dom"/>
</dbReference>
<keyword evidence="13" id="KW-0812">Transmembrane</keyword>
<dbReference type="GO" id="GO:0016339">
    <property type="term" value="P:calcium-dependent cell-cell adhesion via plasma membrane cell adhesion molecules"/>
    <property type="evidence" value="ECO:0007669"/>
    <property type="project" value="TreeGrafter"/>
</dbReference>